<keyword evidence="2" id="KW-1185">Reference proteome</keyword>
<organism evidence="1 2">
    <name type="scientific">Fusobacterium animalis ATCC 51191</name>
    <dbReference type="NCBI Taxonomy" id="997347"/>
    <lineage>
        <taxon>Bacteria</taxon>
        <taxon>Fusobacteriati</taxon>
        <taxon>Fusobacteriota</taxon>
        <taxon>Fusobacteriia</taxon>
        <taxon>Fusobacteriales</taxon>
        <taxon>Fusobacteriaceae</taxon>
        <taxon>Fusobacterium</taxon>
    </lineage>
</organism>
<name>F9ER16_9FUSO</name>
<evidence type="ECO:0000313" key="1">
    <source>
        <dbReference type="EMBL" id="EGQ78558.1"/>
    </source>
</evidence>
<dbReference type="HOGENOM" id="CLU_3161624_0_0_0"/>
<gene>
    <name evidence="1" type="ORF">HMPREF9094_2371</name>
</gene>
<dbReference type="AlphaFoldDB" id="F9ER16"/>
<evidence type="ECO:0000313" key="2">
    <source>
        <dbReference type="Proteomes" id="UP000005392"/>
    </source>
</evidence>
<sequence>ILKVWYNELTKQICKGSDSWQATEKPEDRFIDVQAMTVGRQRKNLKIK</sequence>
<dbReference type="Proteomes" id="UP000005392">
    <property type="component" value="Unassembled WGS sequence"/>
</dbReference>
<feature type="non-terminal residue" evidence="1">
    <location>
        <position position="1"/>
    </location>
</feature>
<proteinExistence type="predicted"/>
<comment type="caution">
    <text evidence="1">The sequence shown here is derived from an EMBL/GenBank/DDBJ whole genome shotgun (WGS) entry which is preliminary data.</text>
</comment>
<reference evidence="1 2" key="1">
    <citation type="submission" date="2011-05" db="EMBL/GenBank/DDBJ databases">
        <authorList>
            <person name="Muzny D."/>
            <person name="Qin X."/>
            <person name="Deng J."/>
            <person name="Jiang H."/>
            <person name="Liu Y."/>
            <person name="Qu J."/>
            <person name="Song X.-Z."/>
            <person name="Zhang L."/>
            <person name="Thornton R."/>
            <person name="Coyle M."/>
            <person name="Francisco L."/>
            <person name="Jackson L."/>
            <person name="Javaid M."/>
            <person name="Korchina V."/>
            <person name="Kovar C."/>
            <person name="Mata R."/>
            <person name="Mathew T."/>
            <person name="Ngo R."/>
            <person name="Nguyen L."/>
            <person name="Nguyen N."/>
            <person name="Okwuonu G."/>
            <person name="Ongeri F."/>
            <person name="Pham C."/>
            <person name="Simmons D."/>
            <person name="Wilczek-Boney K."/>
            <person name="Hale W."/>
            <person name="Jakkamsetti A."/>
            <person name="Pham P."/>
            <person name="Ruth R."/>
            <person name="San Lucas F."/>
            <person name="Warren J."/>
            <person name="Zhang J."/>
            <person name="Zhao Z."/>
            <person name="Zhou C."/>
            <person name="Zhu D."/>
            <person name="Lee S."/>
            <person name="Bess C."/>
            <person name="Blankenburg K."/>
            <person name="Forbes L."/>
            <person name="Fu Q."/>
            <person name="Gubbala S."/>
            <person name="Hirani K."/>
            <person name="Jayaseelan J.C."/>
            <person name="Lara F."/>
            <person name="Munidasa M."/>
            <person name="Palculict T."/>
            <person name="Patil S."/>
            <person name="Pu L.-L."/>
            <person name="Saada N."/>
            <person name="Tang L."/>
            <person name="Weissenberger G."/>
            <person name="Zhu Y."/>
            <person name="Hemphill L."/>
            <person name="Shang Y."/>
            <person name="Youmans B."/>
            <person name="Ayvaz T."/>
            <person name="Ross M."/>
            <person name="Santibanez J."/>
            <person name="Aqrawi P."/>
            <person name="Gross S."/>
            <person name="Joshi V."/>
            <person name="Fowler G."/>
            <person name="Nazareth L."/>
            <person name="Reid J."/>
            <person name="Worley K."/>
            <person name="Petrosino J."/>
            <person name="Highlander S."/>
            <person name="Gibbs R."/>
        </authorList>
    </citation>
    <scope>NUCLEOTIDE SEQUENCE [LARGE SCALE GENOMIC DNA]</scope>
    <source>
        <strain evidence="1 2">ATCC 51191</strain>
    </source>
</reference>
<accession>F9ER16</accession>
<dbReference type="EMBL" id="AFQD01000490">
    <property type="protein sequence ID" value="EGQ78558.1"/>
    <property type="molecule type" value="Genomic_DNA"/>
</dbReference>
<protein>
    <submittedName>
        <fullName evidence="1">Uncharacterized protein</fullName>
    </submittedName>
</protein>